<dbReference type="PRINTS" id="PR01186">
    <property type="entry name" value="INTEGRINB"/>
</dbReference>
<keyword evidence="11" id="KW-1015">Disulfide bond</keyword>
<dbReference type="SMART" id="SM01241">
    <property type="entry name" value="Integrin_b_cyt"/>
    <property type="match status" value="1"/>
</dbReference>
<evidence type="ECO:0000256" key="8">
    <source>
        <dbReference type="ARBA" id="ARBA00022989"/>
    </source>
</evidence>
<name>A0A7R9QAG8_9ACAR</name>
<dbReference type="OrthoDB" id="410592at2759"/>
<dbReference type="InterPro" id="IPR057073">
    <property type="entry name" value="EGF_integrin_2"/>
</dbReference>
<feature type="non-terminal residue" evidence="17">
    <location>
        <position position="614"/>
    </location>
</feature>
<dbReference type="PROSITE" id="PS52047">
    <property type="entry name" value="I_EGF_2"/>
    <property type="match status" value="1"/>
</dbReference>
<evidence type="ECO:0000256" key="2">
    <source>
        <dbReference type="ARBA" id="ARBA00007449"/>
    </source>
</evidence>
<dbReference type="AlphaFoldDB" id="A0A7R9QAG8"/>
<dbReference type="GO" id="GO:0005925">
    <property type="term" value="C:focal adhesion"/>
    <property type="evidence" value="ECO:0007669"/>
    <property type="project" value="TreeGrafter"/>
</dbReference>
<keyword evidence="8 14" id="KW-1133">Transmembrane helix</keyword>
<dbReference type="Pfam" id="PF07974">
    <property type="entry name" value="EGF_2"/>
    <property type="match status" value="1"/>
</dbReference>
<dbReference type="SUPFAM" id="SSF69179">
    <property type="entry name" value="Integrin domains"/>
    <property type="match status" value="1"/>
</dbReference>
<protein>
    <recommendedName>
        <fullName evidence="13">Integrin beta</fullName>
    </recommendedName>
</protein>
<dbReference type="InterPro" id="IPR057243">
    <property type="entry name" value="Integrin_I-EGF_CS"/>
</dbReference>
<dbReference type="InterPro" id="IPR002369">
    <property type="entry name" value="Integrin_bsu_VWA"/>
</dbReference>
<dbReference type="SUPFAM" id="SSF53300">
    <property type="entry name" value="vWA-like"/>
    <property type="match status" value="1"/>
</dbReference>
<evidence type="ECO:0000259" key="16">
    <source>
        <dbReference type="SMART" id="SM01241"/>
    </source>
</evidence>
<dbReference type="GO" id="GO:0007157">
    <property type="term" value="P:heterophilic cell-cell adhesion via plasma membrane cell adhesion molecules"/>
    <property type="evidence" value="ECO:0007669"/>
    <property type="project" value="UniProtKB-ARBA"/>
</dbReference>
<keyword evidence="6" id="KW-0677">Repeat</keyword>
<dbReference type="PANTHER" id="PTHR10082">
    <property type="entry name" value="INTEGRIN BETA SUBUNIT"/>
    <property type="match status" value="1"/>
</dbReference>
<evidence type="ECO:0000256" key="7">
    <source>
        <dbReference type="ARBA" id="ARBA00022889"/>
    </source>
</evidence>
<keyword evidence="18" id="KW-1185">Reference proteome</keyword>
<dbReference type="InterPro" id="IPR036465">
    <property type="entry name" value="vWFA_dom_sf"/>
</dbReference>
<evidence type="ECO:0000313" key="17">
    <source>
        <dbReference type="EMBL" id="CAD7638527.1"/>
    </source>
</evidence>
<feature type="transmembrane region" description="Helical" evidence="14">
    <location>
        <begin position="523"/>
        <end position="545"/>
    </location>
</feature>
<dbReference type="Pfam" id="PF23105">
    <property type="entry name" value="EGF_integrin"/>
    <property type="match status" value="1"/>
</dbReference>
<evidence type="ECO:0000256" key="10">
    <source>
        <dbReference type="ARBA" id="ARBA00023136"/>
    </source>
</evidence>
<dbReference type="EMBL" id="OC875539">
    <property type="protein sequence ID" value="CAD7638527.1"/>
    <property type="molecule type" value="Genomic_DNA"/>
</dbReference>
<evidence type="ECO:0000256" key="9">
    <source>
        <dbReference type="ARBA" id="ARBA00023037"/>
    </source>
</evidence>
<evidence type="ECO:0000256" key="4">
    <source>
        <dbReference type="ARBA" id="ARBA00022692"/>
    </source>
</evidence>
<dbReference type="EMBL" id="CAJPIZ010020964">
    <property type="protein sequence ID" value="CAG2117475.1"/>
    <property type="molecule type" value="Genomic_DNA"/>
</dbReference>
<evidence type="ECO:0000313" key="18">
    <source>
        <dbReference type="Proteomes" id="UP000759131"/>
    </source>
</evidence>
<dbReference type="Pfam" id="PF00362">
    <property type="entry name" value="Integrin_beta"/>
    <property type="match status" value="1"/>
</dbReference>
<keyword evidence="4 13" id="KW-0812">Transmembrane</keyword>
<keyword evidence="12" id="KW-0325">Glycoprotein</keyword>
<evidence type="ECO:0000256" key="5">
    <source>
        <dbReference type="ARBA" id="ARBA00022729"/>
    </source>
</evidence>
<dbReference type="InterPro" id="IPR014836">
    <property type="entry name" value="Integrin_bsu_cyt_dom"/>
</dbReference>
<evidence type="ECO:0000256" key="11">
    <source>
        <dbReference type="ARBA" id="ARBA00023157"/>
    </source>
</evidence>
<dbReference type="InterPro" id="IPR015812">
    <property type="entry name" value="Integrin_bsu"/>
</dbReference>
<evidence type="ECO:0000256" key="3">
    <source>
        <dbReference type="ARBA" id="ARBA00022536"/>
    </source>
</evidence>
<dbReference type="Gene3D" id="2.10.25.10">
    <property type="entry name" value="Laminin"/>
    <property type="match status" value="4"/>
</dbReference>
<dbReference type="GO" id="GO:0007229">
    <property type="term" value="P:integrin-mediated signaling pathway"/>
    <property type="evidence" value="ECO:0007669"/>
    <property type="project" value="UniProtKB-KW"/>
</dbReference>
<comment type="subcellular location">
    <subcellularLocation>
        <location evidence="13">Cell membrane</location>
        <topology evidence="13">Single-pass type I membrane protein</topology>
    </subcellularLocation>
    <subcellularLocation>
        <location evidence="1">Membrane</location>
        <topology evidence="1">Single-pass type I membrane protein</topology>
    </subcellularLocation>
</comment>
<evidence type="ECO:0000256" key="6">
    <source>
        <dbReference type="ARBA" id="ARBA00022737"/>
    </source>
</evidence>
<keyword evidence="5" id="KW-0732">Signal</keyword>
<gene>
    <name evidence="17" type="ORF">OSB1V03_LOCUS17428</name>
</gene>
<feature type="domain" description="Integrin beta subunit VWA" evidence="15">
    <location>
        <begin position="1"/>
        <end position="248"/>
    </location>
</feature>
<organism evidence="17">
    <name type="scientific">Medioppia subpectinata</name>
    <dbReference type="NCBI Taxonomy" id="1979941"/>
    <lineage>
        <taxon>Eukaryota</taxon>
        <taxon>Metazoa</taxon>
        <taxon>Ecdysozoa</taxon>
        <taxon>Arthropoda</taxon>
        <taxon>Chelicerata</taxon>
        <taxon>Arachnida</taxon>
        <taxon>Acari</taxon>
        <taxon>Acariformes</taxon>
        <taxon>Sarcoptiformes</taxon>
        <taxon>Oribatida</taxon>
        <taxon>Brachypylina</taxon>
        <taxon>Oppioidea</taxon>
        <taxon>Oppiidae</taxon>
        <taxon>Medioppia</taxon>
    </lineage>
</organism>
<dbReference type="PROSITE" id="PS00243">
    <property type="entry name" value="I_EGF_1"/>
    <property type="match status" value="1"/>
</dbReference>
<evidence type="ECO:0000256" key="14">
    <source>
        <dbReference type="SAM" id="Phobius"/>
    </source>
</evidence>
<dbReference type="SUPFAM" id="SSF57196">
    <property type="entry name" value="EGF/Laminin"/>
    <property type="match status" value="1"/>
</dbReference>
<keyword evidence="10 14" id="KW-0472">Membrane</keyword>
<dbReference type="FunFam" id="2.10.25.10:FF:000036">
    <property type="entry name" value="Integrin beta"/>
    <property type="match status" value="1"/>
</dbReference>
<evidence type="ECO:0000256" key="13">
    <source>
        <dbReference type="RuleBase" id="RU000633"/>
    </source>
</evidence>
<dbReference type="Gene3D" id="3.40.50.410">
    <property type="entry name" value="von Willebrand factor, type A domain"/>
    <property type="match status" value="1"/>
</dbReference>
<accession>A0A7R9QAG8</accession>
<dbReference type="SMART" id="SM00187">
    <property type="entry name" value="INB"/>
    <property type="match status" value="1"/>
</dbReference>
<dbReference type="GO" id="GO:0007160">
    <property type="term" value="P:cell-matrix adhesion"/>
    <property type="evidence" value="ECO:0007669"/>
    <property type="project" value="TreeGrafter"/>
</dbReference>
<dbReference type="InterPro" id="IPR013111">
    <property type="entry name" value="EGF_extracell"/>
</dbReference>
<dbReference type="GO" id="GO:0008305">
    <property type="term" value="C:integrin complex"/>
    <property type="evidence" value="ECO:0007669"/>
    <property type="project" value="TreeGrafter"/>
</dbReference>
<proteinExistence type="inferred from homology"/>
<dbReference type="Gene3D" id="1.20.5.100">
    <property type="entry name" value="Cytochrome c1, transmembrane anchor, C-terminal"/>
    <property type="match status" value="1"/>
</dbReference>
<comment type="similarity">
    <text evidence="2 13">Belongs to the integrin beta chain family.</text>
</comment>
<dbReference type="GO" id="GO:0005178">
    <property type="term" value="F:integrin binding"/>
    <property type="evidence" value="ECO:0007669"/>
    <property type="project" value="TreeGrafter"/>
</dbReference>
<dbReference type="GO" id="GO:0016477">
    <property type="term" value="P:cell migration"/>
    <property type="evidence" value="ECO:0007669"/>
    <property type="project" value="TreeGrafter"/>
</dbReference>
<dbReference type="GO" id="GO:0033627">
    <property type="term" value="P:cell adhesion mediated by integrin"/>
    <property type="evidence" value="ECO:0007669"/>
    <property type="project" value="TreeGrafter"/>
</dbReference>
<evidence type="ECO:0000259" key="15">
    <source>
        <dbReference type="SMART" id="SM00187"/>
    </source>
</evidence>
<dbReference type="Proteomes" id="UP000759131">
    <property type="component" value="Unassembled WGS sequence"/>
</dbReference>
<evidence type="ECO:0000256" key="1">
    <source>
        <dbReference type="ARBA" id="ARBA00004479"/>
    </source>
</evidence>
<feature type="domain" description="Integrin beta subunit cytoplasmic" evidence="16">
    <location>
        <begin position="546"/>
        <end position="591"/>
    </location>
</feature>
<dbReference type="Pfam" id="PF08725">
    <property type="entry name" value="Integrin_b_cyt"/>
    <property type="match status" value="1"/>
</dbReference>
<sequence>FSHKLTLDSDEKAFVSRVRSASTSGNTDSPEGTLDALMQALVCKQEIGWRDQSDKIIVVATDEEFHYAGDGKLAGILVPNDGECHMSGHNYSHYHVLDYPSMHQIAEKVRENKFNIVFTVTNKVRPIYETLANIIGSTARVDTLQDEDSTTIINLIDKVYSDIRSSVELRVERMSDFIEIDLYSKCENKTEFKTNKCTFKGRPDITFYANIRLKSCPKDRSLWDQKIKIGLANINESIEIDLRMDCECECERADKIAKNSAECHNAGTFACGICAACNGNRTGDQCECDPEKPIDPKDPEAHCKHPEITNTCSGRGFCECGKCNCFVGFSGDYCQYDDSNCHPDNDKNFKICNGNGRCLEAKCNCSKGFTGKYCDCPTDNQTCTTTTNGQQQVCSGEGKCVCGQCECNTSSQTGKYCQICPRCESQAYCDLMLSCVPKICELYGTNCTESCDRFDYKLVDELTDLMANNTDGLLTFVNQCRNRTLNNECDISFTYERTDDEINKRLSFKITKLDKSCAEKVNLVVVSGSVISGIILVGLALLLIWKLIAEILDRKEFARFQQELSKANWEQSENPLYKEAKSTFTNPTFGLREKSMKRISRLTDRISRRFDFNK</sequence>
<dbReference type="GO" id="GO:0009986">
    <property type="term" value="C:cell surface"/>
    <property type="evidence" value="ECO:0007669"/>
    <property type="project" value="TreeGrafter"/>
</dbReference>
<evidence type="ECO:0000256" key="12">
    <source>
        <dbReference type="ARBA" id="ARBA00023180"/>
    </source>
</evidence>
<keyword evidence="7 13" id="KW-0130">Cell adhesion</keyword>
<keyword evidence="3" id="KW-0245">EGF-like domain</keyword>
<dbReference type="InterPro" id="IPR032695">
    <property type="entry name" value="Integrin_dom_sf"/>
</dbReference>
<keyword evidence="9 13" id="KW-0401">Integrin</keyword>
<reference evidence="17" key="1">
    <citation type="submission" date="2020-11" db="EMBL/GenBank/DDBJ databases">
        <authorList>
            <person name="Tran Van P."/>
        </authorList>
    </citation>
    <scope>NUCLEOTIDE SEQUENCE</scope>
</reference>
<feature type="non-terminal residue" evidence="17">
    <location>
        <position position="1"/>
    </location>
</feature>
<dbReference type="PANTHER" id="PTHR10082:SF60">
    <property type="entry name" value="INTEGRIN BETA-PS"/>
    <property type="match status" value="1"/>
</dbReference>